<keyword evidence="3" id="KW-1185">Reference proteome</keyword>
<evidence type="ECO:0000313" key="3">
    <source>
        <dbReference type="Proteomes" id="UP000009096"/>
    </source>
</evidence>
<sequence length="132" mass="14952">MCSFDEYFLQLTIDVALESSKFFQVSKHLRFSVTLHDSGVRDIDRSRQLSSQGVLHLTIGKLRRLHGKESGIKPLYSPVLRLSLPSHVLSRSQANRHCPKVIARRLRGNQRSHPVEVSRDTRADGIGDAYDS</sequence>
<dbReference type="EMBL" id="CM000586">
    <property type="protein sequence ID" value="EWG51212.1"/>
    <property type="molecule type" value="Genomic_DNA"/>
</dbReference>
<dbReference type="GeneID" id="30073647"/>
<dbReference type="RefSeq" id="XP_018757403.1">
    <property type="nucleotide sequence ID" value="XM_018906003.1"/>
</dbReference>
<dbReference type="VEuPathDB" id="FungiDB:FVEG_16771"/>
<name>W7N370_GIBM7</name>
<dbReference type="Proteomes" id="UP000009096">
    <property type="component" value="Chromosome 9"/>
</dbReference>
<protein>
    <submittedName>
        <fullName evidence="2">Uncharacterized protein</fullName>
    </submittedName>
</protein>
<organism evidence="2 3">
    <name type="scientific">Gibberella moniliformis (strain M3125 / FGSC 7600)</name>
    <name type="common">Maize ear and stalk rot fungus</name>
    <name type="synonym">Fusarium verticillioides</name>
    <dbReference type="NCBI Taxonomy" id="334819"/>
    <lineage>
        <taxon>Eukaryota</taxon>
        <taxon>Fungi</taxon>
        <taxon>Dikarya</taxon>
        <taxon>Ascomycota</taxon>
        <taxon>Pezizomycotina</taxon>
        <taxon>Sordariomycetes</taxon>
        <taxon>Hypocreomycetidae</taxon>
        <taxon>Hypocreales</taxon>
        <taxon>Nectriaceae</taxon>
        <taxon>Fusarium</taxon>
        <taxon>Fusarium fujikuroi species complex</taxon>
    </lineage>
</organism>
<feature type="compositionally biased region" description="Basic and acidic residues" evidence="1">
    <location>
        <begin position="113"/>
        <end position="125"/>
    </location>
</feature>
<reference evidence="2 3" key="1">
    <citation type="journal article" date="2010" name="Nature">
        <title>Comparative genomics reveals mobile pathogenicity chromosomes in Fusarium.</title>
        <authorList>
            <person name="Ma L.J."/>
            <person name="van der Does H.C."/>
            <person name="Borkovich K.A."/>
            <person name="Coleman J.J."/>
            <person name="Daboussi M.J."/>
            <person name="Di Pietro A."/>
            <person name="Dufresne M."/>
            <person name="Freitag M."/>
            <person name="Grabherr M."/>
            <person name="Henrissat B."/>
            <person name="Houterman P.M."/>
            <person name="Kang S."/>
            <person name="Shim W.B."/>
            <person name="Woloshuk C."/>
            <person name="Xie X."/>
            <person name="Xu J.R."/>
            <person name="Antoniw J."/>
            <person name="Baker S.E."/>
            <person name="Bluhm B.H."/>
            <person name="Breakspear A."/>
            <person name="Brown D.W."/>
            <person name="Butchko R.A."/>
            <person name="Chapman S."/>
            <person name="Coulson R."/>
            <person name="Coutinho P.M."/>
            <person name="Danchin E.G."/>
            <person name="Diener A."/>
            <person name="Gale L.R."/>
            <person name="Gardiner D.M."/>
            <person name="Goff S."/>
            <person name="Hammond-Kosack K.E."/>
            <person name="Hilburn K."/>
            <person name="Hua-Van A."/>
            <person name="Jonkers W."/>
            <person name="Kazan K."/>
            <person name="Kodira C.D."/>
            <person name="Koehrsen M."/>
            <person name="Kumar L."/>
            <person name="Lee Y.H."/>
            <person name="Li L."/>
            <person name="Manners J.M."/>
            <person name="Miranda-Saavedra D."/>
            <person name="Mukherjee M."/>
            <person name="Park G."/>
            <person name="Park J."/>
            <person name="Park S.Y."/>
            <person name="Proctor R.H."/>
            <person name="Regev A."/>
            <person name="Ruiz-Roldan M.C."/>
            <person name="Sain D."/>
            <person name="Sakthikumar S."/>
            <person name="Sykes S."/>
            <person name="Schwartz D.C."/>
            <person name="Turgeon B.G."/>
            <person name="Wapinski I."/>
            <person name="Yoder O."/>
            <person name="Young S."/>
            <person name="Zeng Q."/>
            <person name="Zhou S."/>
            <person name="Galagan J."/>
            <person name="Cuomo C.A."/>
            <person name="Kistler H.C."/>
            <person name="Rep M."/>
        </authorList>
    </citation>
    <scope>NUCLEOTIDE SEQUENCE [LARGE SCALE GENOMIC DNA]</scope>
    <source>
        <strain evidence="3">M3125 / FGSC 7600</strain>
    </source>
</reference>
<accession>W7N370</accession>
<dbReference type="KEGG" id="fvr:FVEG_16771"/>
<evidence type="ECO:0000313" key="2">
    <source>
        <dbReference type="EMBL" id="EWG51212.1"/>
    </source>
</evidence>
<gene>
    <name evidence="2" type="ORF">FVEG_16771</name>
</gene>
<evidence type="ECO:0000256" key="1">
    <source>
        <dbReference type="SAM" id="MobiDB-lite"/>
    </source>
</evidence>
<feature type="region of interest" description="Disordered" evidence="1">
    <location>
        <begin position="109"/>
        <end position="132"/>
    </location>
</feature>
<proteinExistence type="predicted"/>
<dbReference type="AlphaFoldDB" id="W7N370"/>
<dbReference type="EMBL" id="DS022255">
    <property type="protein sequence ID" value="EWG51212.1"/>
    <property type="molecule type" value="Genomic_DNA"/>
</dbReference>